<dbReference type="PANTHER" id="PTHR33376">
    <property type="match status" value="1"/>
</dbReference>
<dbReference type="EMBL" id="CP041636">
    <property type="protein sequence ID" value="QDO97000.1"/>
    <property type="molecule type" value="Genomic_DNA"/>
</dbReference>
<organism evidence="3 4">
    <name type="scientific">Ferrovibrio terrae</name>
    <dbReference type="NCBI Taxonomy" id="2594003"/>
    <lineage>
        <taxon>Bacteria</taxon>
        <taxon>Pseudomonadati</taxon>
        <taxon>Pseudomonadota</taxon>
        <taxon>Alphaproteobacteria</taxon>
        <taxon>Rhodospirillales</taxon>
        <taxon>Rhodospirillaceae</taxon>
        <taxon>Ferrovibrio</taxon>
    </lineage>
</organism>
<dbReference type="Gene3D" id="3.40.190.170">
    <property type="entry name" value="Bacterial extracellular solute-binding protein, family 7"/>
    <property type="match status" value="1"/>
</dbReference>
<reference evidence="3 4" key="1">
    <citation type="submission" date="2019-07" db="EMBL/GenBank/DDBJ databases">
        <title>Genome sequencing for Ferrovibrio sp. K5.</title>
        <authorList>
            <person name="Park S.-J."/>
        </authorList>
    </citation>
    <scope>NUCLEOTIDE SEQUENCE [LARGE SCALE GENOMIC DNA]</scope>
    <source>
        <strain evidence="3 4">K5</strain>
    </source>
</reference>
<dbReference type="GO" id="GO:0055085">
    <property type="term" value="P:transmembrane transport"/>
    <property type="evidence" value="ECO:0007669"/>
    <property type="project" value="InterPro"/>
</dbReference>
<name>A0A516H087_9PROT</name>
<dbReference type="InterPro" id="IPR006311">
    <property type="entry name" value="TAT_signal"/>
</dbReference>
<keyword evidence="4" id="KW-1185">Reference proteome</keyword>
<evidence type="ECO:0000256" key="2">
    <source>
        <dbReference type="SAM" id="SignalP"/>
    </source>
</evidence>
<dbReference type="Pfam" id="PF03480">
    <property type="entry name" value="DctP"/>
    <property type="match status" value="1"/>
</dbReference>
<dbReference type="OrthoDB" id="7375081at2"/>
<dbReference type="NCBIfam" id="NF037995">
    <property type="entry name" value="TRAP_S1"/>
    <property type="match status" value="1"/>
</dbReference>
<dbReference type="InterPro" id="IPR038404">
    <property type="entry name" value="TRAP_DctP_sf"/>
</dbReference>
<dbReference type="Proteomes" id="UP000317496">
    <property type="component" value="Chromosome"/>
</dbReference>
<protein>
    <submittedName>
        <fullName evidence="3">C4-dicarboxylate ABC transporter</fullName>
    </submittedName>
</protein>
<dbReference type="PROSITE" id="PS51318">
    <property type="entry name" value="TAT"/>
    <property type="match status" value="1"/>
</dbReference>
<evidence type="ECO:0000256" key="1">
    <source>
        <dbReference type="ARBA" id="ARBA00022729"/>
    </source>
</evidence>
<sequence length="332" mass="36435">MSINTTRRRFLAGTGMAAAAATAGFSLPTLAQAKPKLRFSAVFSEQDIRAEMMKKFADATANDFTFEGYYGGNLFKQGTELVAIQRGNLEMGNIAPQDISKQIPAWSILTAAYLFRDADHLTKFFASPAGAEMKKLADDQLGVHILGPTYFGARQVGLKPNKKINTPADMAGIKLRMPPGEAWQFLGESIGANPTAMAYAEVYTGLQTGAIDGQDNPLPNVENMKFYEVMTQIVLTSHLVGFDLLTISSKTWKAMNADQQKRVQAAANSAIDFSQKKHQAREKELLDLFKAKGLNIYEPDQAAFRKHAQAKYLASDLAKDWPKGMVEKINAL</sequence>
<dbReference type="AlphaFoldDB" id="A0A516H087"/>
<gene>
    <name evidence="3" type="ORF">FNB15_06810</name>
</gene>
<proteinExistence type="predicted"/>
<feature type="chain" id="PRO_5021719493" evidence="2">
    <location>
        <begin position="34"/>
        <end position="332"/>
    </location>
</feature>
<feature type="signal peptide" evidence="2">
    <location>
        <begin position="1"/>
        <end position="33"/>
    </location>
</feature>
<accession>A0A516H087</accession>
<evidence type="ECO:0000313" key="4">
    <source>
        <dbReference type="Proteomes" id="UP000317496"/>
    </source>
</evidence>
<keyword evidence="1 2" id="KW-0732">Signal</keyword>
<evidence type="ECO:0000313" key="3">
    <source>
        <dbReference type="EMBL" id="QDO97000.1"/>
    </source>
</evidence>
<dbReference type="InterPro" id="IPR018389">
    <property type="entry name" value="DctP_fam"/>
</dbReference>
<dbReference type="KEGG" id="fer:FNB15_06810"/>
<dbReference type="PANTHER" id="PTHR33376:SF4">
    <property type="entry name" value="SIALIC ACID-BINDING PERIPLASMIC PROTEIN SIAP"/>
    <property type="match status" value="1"/>
</dbReference>
<dbReference type="RefSeq" id="WP_144067981.1">
    <property type="nucleotide sequence ID" value="NZ_CP041636.1"/>
</dbReference>